<proteinExistence type="predicted"/>
<feature type="domain" description="KRAB" evidence="1">
    <location>
        <begin position="5"/>
        <end position="51"/>
    </location>
</feature>
<dbReference type="SMART" id="SM00349">
    <property type="entry name" value="KRAB"/>
    <property type="match status" value="1"/>
</dbReference>
<dbReference type="CDD" id="cd07765">
    <property type="entry name" value="KRAB_A-box"/>
    <property type="match status" value="1"/>
</dbReference>
<evidence type="ECO:0000313" key="3">
    <source>
        <dbReference type="Proteomes" id="UP000694540"/>
    </source>
</evidence>
<dbReference type="Pfam" id="PF01352">
    <property type="entry name" value="KRAB"/>
    <property type="match status" value="1"/>
</dbReference>
<dbReference type="Ensembl" id="ENSCWAT00000014580.1">
    <property type="protein sequence ID" value="ENSCWAP00000013424.1"/>
    <property type="gene ID" value="ENSCWAG00000010450.1"/>
</dbReference>
<reference evidence="2" key="1">
    <citation type="submission" date="2025-08" db="UniProtKB">
        <authorList>
            <consortium name="Ensembl"/>
        </authorList>
    </citation>
    <scope>IDENTIFICATION</scope>
</reference>
<protein>
    <recommendedName>
        <fullName evidence="1">KRAB domain-containing protein</fullName>
    </recommendedName>
</protein>
<dbReference type="Gene3D" id="6.10.140.140">
    <property type="match status" value="1"/>
</dbReference>
<keyword evidence="3" id="KW-1185">Reference proteome</keyword>
<organism evidence="2 3">
    <name type="scientific">Catagonus wagneri</name>
    <name type="common">Chacoan peccary</name>
    <dbReference type="NCBI Taxonomy" id="51154"/>
    <lineage>
        <taxon>Eukaryota</taxon>
        <taxon>Metazoa</taxon>
        <taxon>Chordata</taxon>
        <taxon>Craniata</taxon>
        <taxon>Vertebrata</taxon>
        <taxon>Euteleostomi</taxon>
        <taxon>Mammalia</taxon>
        <taxon>Eutheria</taxon>
        <taxon>Laurasiatheria</taxon>
        <taxon>Artiodactyla</taxon>
        <taxon>Suina</taxon>
        <taxon>Tayassuidae</taxon>
        <taxon>Catagonus</taxon>
    </lineage>
</organism>
<dbReference type="GO" id="GO:0006355">
    <property type="term" value="P:regulation of DNA-templated transcription"/>
    <property type="evidence" value="ECO:0007669"/>
    <property type="project" value="InterPro"/>
</dbReference>
<dbReference type="Proteomes" id="UP000694540">
    <property type="component" value="Unplaced"/>
</dbReference>
<reference evidence="2" key="2">
    <citation type="submission" date="2025-09" db="UniProtKB">
        <authorList>
            <consortium name="Ensembl"/>
        </authorList>
    </citation>
    <scope>IDENTIFICATION</scope>
</reference>
<dbReference type="AlphaFoldDB" id="A0A8C3WIK4"/>
<dbReference type="InterPro" id="IPR001909">
    <property type="entry name" value="KRAB"/>
</dbReference>
<name>A0A8C3WIK4_9CETA</name>
<dbReference type="GeneTree" id="ENSGT00940000162233"/>
<dbReference type="PANTHER" id="PTHR23232:SF98">
    <property type="entry name" value="KRAB DOMAIN-CONTAINING PROTEIN 4"/>
    <property type="match status" value="1"/>
</dbReference>
<dbReference type="SUPFAM" id="SSF109640">
    <property type="entry name" value="KRAB domain (Kruppel-associated box)"/>
    <property type="match status" value="1"/>
</dbReference>
<evidence type="ECO:0000259" key="1">
    <source>
        <dbReference type="PROSITE" id="PS50805"/>
    </source>
</evidence>
<accession>A0A8C3WIK4</accession>
<evidence type="ECO:0000313" key="2">
    <source>
        <dbReference type="Ensembl" id="ENSCWAP00000013424.1"/>
    </source>
</evidence>
<sequence>MQETLTFRDVFVNFTLEEWQQLDAAQKNLYRDVTLENYSHLLSVGEGPSTG</sequence>
<dbReference type="InterPro" id="IPR050169">
    <property type="entry name" value="Krueppel_C2H2_ZnF"/>
</dbReference>
<dbReference type="PROSITE" id="PS50805">
    <property type="entry name" value="KRAB"/>
    <property type="match status" value="1"/>
</dbReference>
<dbReference type="InterPro" id="IPR036051">
    <property type="entry name" value="KRAB_dom_sf"/>
</dbReference>
<dbReference type="PANTHER" id="PTHR23232">
    <property type="entry name" value="KRAB DOMAIN C2H2 ZINC FINGER"/>
    <property type="match status" value="1"/>
</dbReference>